<keyword evidence="3" id="KW-1185">Reference proteome</keyword>
<name>A0AAD2FH23_9STRA</name>
<evidence type="ECO:0000256" key="1">
    <source>
        <dbReference type="SAM" id="SignalP"/>
    </source>
</evidence>
<evidence type="ECO:0000313" key="3">
    <source>
        <dbReference type="Proteomes" id="UP001295423"/>
    </source>
</evidence>
<organism evidence="2 3">
    <name type="scientific">Cylindrotheca closterium</name>
    <dbReference type="NCBI Taxonomy" id="2856"/>
    <lineage>
        <taxon>Eukaryota</taxon>
        <taxon>Sar</taxon>
        <taxon>Stramenopiles</taxon>
        <taxon>Ochrophyta</taxon>
        <taxon>Bacillariophyta</taxon>
        <taxon>Bacillariophyceae</taxon>
        <taxon>Bacillariophycidae</taxon>
        <taxon>Bacillariales</taxon>
        <taxon>Bacillariaceae</taxon>
        <taxon>Cylindrotheca</taxon>
    </lineage>
</organism>
<gene>
    <name evidence="2" type="ORF">CYCCA115_LOCUS5810</name>
</gene>
<dbReference type="Proteomes" id="UP001295423">
    <property type="component" value="Unassembled WGS sequence"/>
</dbReference>
<keyword evidence="1" id="KW-0732">Signal</keyword>
<reference evidence="2" key="1">
    <citation type="submission" date="2023-08" db="EMBL/GenBank/DDBJ databases">
        <authorList>
            <person name="Audoor S."/>
            <person name="Bilcke G."/>
        </authorList>
    </citation>
    <scope>NUCLEOTIDE SEQUENCE</scope>
</reference>
<accession>A0AAD2FH23</accession>
<proteinExistence type="predicted"/>
<protein>
    <submittedName>
        <fullName evidence="2">Uncharacterized protein</fullName>
    </submittedName>
</protein>
<dbReference type="EMBL" id="CAKOGP040000668">
    <property type="protein sequence ID" value="CAJ1937772.1"/>
    <property type="molecule type" value="Genomic_DNA"/>
</dbReference>
<feature type="signal peptide" evidence="1">
    <location>
        <begin position="1"/>
        <end position="22"/>
    </location>
</feature>
<comment type="caution">
    <text evidence="2">The sequence shown here is derived from an EMBL/GenBank/DDBJ whole genome shotgun (WGS) entry which is preliminary data.</text>
</comment>
<evidence type="ECO:0000313" key="2">
    <source>
        <dbReference type="EMBL" id="CAJ1937772.1"/>
    </source>
</evidence>
<sequence>MKTKVWLSTVFTLILQPIGIHGFASHDITTRISNKKPLLFAYYNNRGDAFFPQEDMELLHDRIRTLKVSILEDELKRPPNTSTSPTELVQNIIQGLLHPFDPLPDAGFRLILRTATKKWKRRILHSVGANDDADAEIVASALGAAIGRPDNQFAILVGEGENFTVELSEPLNFGDECWLECRLRDKNTSKLLVITGWNLVLEDGMWLVDNIDWQDFRESFRPGIGREEWMRDTW</sequence>
<feature type="chain" id="PRO_5042062395" evidence="1">
    <location>
        <begin position="23"/>
        <end position="234"/>
    </location>
</feature>
<dbReference type="AlphaFoldDB" id="A0AAD2FH23"/>